<evidence type="ECO:0000313" key="4">
    <source>
        <dbReference type="EMBL" id="CCL99236.1"/>
    </source>
</evidence>
<organism evidence="4 5">
    <name type="scientific">Fibroporia radiculosa</name>
    <dbReference type="NCBI Taxonomy" id="599839"/>
    <lineage>
        <taxon>Eukaryota</taxon>
        <taxon>Fungi</taxon>
        <taxon>Dikarya</taxon>
        <taxon>Basidiomycota</taxon>
        <taxon>Agaricomycotina</taxon>
        <taxon>Agaricomycetes</taxon>
        <taxon>Polyporales</taxon>
        <taxon>Fibroporiaceae</taxon>
        <taxon>Fibroporia</taxon>
    </lineage>
</organism>
<accession>J4I8D8</accession>
<dbReference type="InterPro" id="IPR012880">
    <property type="entry name" value="Gryzun"/>
</dbReference>
<feature type="compositionally biased region" description="Low complexity" evidence="1">
    <location>
        <begin position="905"/>
        <end position="922"/>
    </location>
</feature>
<protein>
    <recommendedName>
        <fullName evidence="6">Trafficking protein particle complex subunit 11 domain-containing protein</fullName>
    </recommendedName>
</protein>
<reference evidence="4 5" key="1">
    <citation type="journal article" date="2012" name="Appl. Environ. Microbiol.">
        <title>Short-read sequencing for genomic analysis of the brown rot fungus Fibroporia radiculosa.</title>
        <authorList>
            <person name="Tang J.D."/>
            <person name="Perkins A.D."/>
            <person name="Sonstegard T.S."/>
            <person name="Schroeder S.G."/>
            <person name="Burgess S.C."/>
            <person name="Diehl S.V."/>
        </authorList>
    </citation>
    <scope>NUCLEOTIDE SEQUENCE [LARGE SCALE GENOMIC DNA]</scope>
    <source>
        <strain evidence="4 5">TFFH 294</strain>
    </source>
</reference>
<evidence type="ECO:0008006" key="6">
    <source>
        <dbReference type="Google" id="ProtNLM"/>
    </source>
</evidence>
<dbReference type="STRING" id="599839.J4I8D8"/>
<dbReference type="PANTHER" id="PTHR14374:SF0">
    <property type="entry name" value="TRAFFICKING PROTEIN PARTICLE COMPLEX SUBUNIT 11"/>
    <property type="match status" value="1"/>
</dbReference>
<feature type="compositionally biased region" description="Basic and acidic residues" evidence="1">
    <location>
        <begin position="130"/>
        <end position="142"/>
    </location>
</feature>
<keyword evidence="5" id="KW-1185">Reference proteome</keyword>
<feature type="domain" description="Trafficking protein particle complex subunit 11" evidence="3">
    <location>
        <begin position="317"/>
        <end position="587"/>
    </location>
</feature>
<feature type="region of interest" description="Disordered" evidence="1">
    <location>
        <begin position="123"/>
        <end position="142"/>
    </location>
</feature>
<dbReference type="Pfam" id="PF11817">
    <property type="entry name" value="Foie-gras_1"/>
    <property type="match status" value="1"/>
</dbReference>
<evidence type="ECO:0000259" key="3">
    <source>
        <dbReference type="Pfam" id="PF11817"/>
    </source>
</evidence>
<dbReference type="HOGENOM" id="CLU_003572_2_0_1"/>
<sequence length="1245" mass="138850">MFVGGLDPPQPPGKNQDPFAVLSYRLREALLGQRKAAVWQPQKDKTFQVIIVDKDVRFPPRKLVPPEDPQYHAAHSPLSPLTPTSPLYPDGLIAPIWIRKHTTLVPSVYVVFMRIYESPQAARAPLEPSEADREREAEERRRDTELCADIAQRKRTTSERGVKLTVVLLASRKMLDEPSLDNRLTYIRRQSGLDPRAALFVLSPVSPSEVGDFVRSLQEALYEPAVEYYTNHSKRVRRKRNRHSQSAAAYSAPPIAGAAGARPLRPEGWTVRYEYKMACFAEFRGEDEVALKHYQDAYSNLLIMFGSTAILPPRTKRWAEAKVLADCISLKVCKLYLYNNEHSLALSHHNSHLRKFADFSRGWGIGEETFEFWSWLARQHRAFAELLEQGTRTTLKIPTHYNLGSSSVAAAAAAAQALDSGQRNVLELDAMRALGLNPLQALQHPGFYYYMAARCTERRRERYMSTTKAEEQANTTSPGFTNEKKVDHLALALELYTRSYELFKAHSPPTTQGHGRLTLWIAYRIAQTYFESGKFDMAVRFFERIAKTYRREKWDSLLQPLLSAWYSCAKQMGDTGLGVRLLFEMLGHGVRTQQGDESSTQADLMEILKSTAPEGPVVIESSETQPILDASVVFWKHNVIVNEATAFQLSIKAKPTVSLSALPFVSLIVHFSSDIPPVTVHHIASDTSEVAVIQRIDLGHVEIPFAQDDMKSKKVEGCLRWCPSGTIVFSGSISSDTPAVVKISKVILTLQEGAWKLEFPLHPSSDRHNVHPSWLSSADPIQFIPVRGEHHTSVSFHYRPHRVEVSLSHYAPAYLGEDFPIVIHVTNADDRDMEMIVDALLQPSEMDVADNFISLGDERSTSLVKAVPLGIISPGVSTSVTLYLSNAGAAYDRVVDISVQSRALSSTEPASPTSPGSPTAPAVVDRDETLRTLIVPTIDPIHAEQQVTYRRSSKDQLGLADLRTYEGDFWDDGNAGEAIVTTVIRCMAPSGISVESIKLTRQDVKRAKVLDCSIEQDQDDFLSEWLPGDEFCGRCRISLSNSDEDVSEETFDGPGKYEIFWRRILPEGTQGSLSVSRFPLPQLRPPTDGLVALLDIPPIAKLHVPFLLRLVIRNGHPSRAANVVIQLEIDSSDPIIVSGLRSGRIPIILPGAEETLVWKLIPIECGAVKIPRIKVMDRRKDIHSLASLEAEPDHEGEIVRIVDIRSDERMETSGEVPTWDGAGENQRDGNELSKTPSSPIILVLP</sequence>
<evidence type="ECO:0000256" key="1">
    <source>
        <dbReference type="SAM" id="MobiDB-lite"/>
    </source>
</evidence>
<dbReference type="InterPro" id="IPR021773">
    <property type="entry name" value="TPC11"/>
</dbReference>
<feature type="region of interest" description="Disordered" evidence="1">
    <location>
        <begin position="1210"/>
        <end position="1239"/>
    </location>
</feature>
<feature type="domain" description="Gryzun putative trafficking through Golgi" evidence="2">
    <location>
        <begin position="617"/>
        <end position="902"/>
    </location>
</feature>
<dbReference type="InParanoid" id="J4I8D8"/>
<dbReference type="OrthoDB" id="6278596at2759"/>
<proteinExistence type="predicted"/>
<evidence type="ECO:0000259" key="2">
    <source>
        <dbReference type="Pfam" id="PF07919"/>
    </source>
</evidence>
<feature type="region of interest" description="Disordered" evidence="1">
    <location>
        <begin position="905"/>
        <end position="925"/>
    </location>
</feature>
<dbReference type="GeneID" id="24094147"/>
<evidence type="ECO:0000313" key="5">
    <source>
        <dbReference type="Proteomes" id="UP000006352"/>
    </source>
</evidence>
<dbReference type="EMBL" id="HE796922">
    <property type="protein sequence ID" value="CCL99236.1"/>
    <property type="molecule type" value="Genomic_DNA"/>
</dbReference>
<dbReference type="PANTHER" id="PTHR14374">
    <property type="entry name" value="FOIE GRAS"/>
    <property type="match status" value="1"/>
</dbReference>
<dbReference type="Proteomes" id="UP000006352">
    <property type="component" value="Unassembled WGS sequence"/>
</dbReference>
<dbReference type="AlphaFoldDB" id="J4I8D8"/>
<name>J4I8D8_9APHY</name>
<gene>
    <name evidence="4" type="ORF">FIBRA_01251</name>
</gene>
<dbReference type="Pfam" id="PF07919">
    <property type="entry name" value="Gryzun"/>
    <property type="match status" value="1"/>
</dbReference>
<dbReference type="RefSeq" id="XP_012178519.1">
    <property type="nucleotide sequence ID" value="XM_012323129.1"/>
</dbReference>